<proteinExistence type="inferred from homology"/>
<keyword evidence="5 7" id="KW-1133">Transmembrane helix</keyword>
<evidence type="ECO:0000313" key="9">
    <source>
        <dbReference type="Proteomes" id="UP000031246"/>
    </source>
</evidence>
<feature type="transmembrane region" description="Helical" evidence="7">
    <location>
        <begin position="53"/>
        <end position="72"/>
    </location>
</feature>
<evidence type="ECO:0000256" key="4">
    <source>
        <dbReference type="ARBA" id="ARBA00022692"/>
    </source>
</evidence>
<comment type="subcellular location">
    <subcellularLocation>
        <location evidence="1">Cell membrane</location>
        <topology evidence="1">Multi-pass membrane protein</topology>
    </subcellularLocation>
</comment>
<evidence type="ECO:0000256" key="6">
    <source>
        <dbReference type="ARBA" id="ARBA00023136"/>
    </source>
</evidence>
<dbReference type="PANTHER" id="PTHR40043">
    <property type="entry name" value="UPF0719 INNER MEMBRANE PROTEIN YJFL"/>
    <property type="match status" value="1"/>
</dbReference>
<feature type="transmembrane region" description="Helical" evidence="7">
    <location>
        <begin position="12"/>
        <end position="33"/>
    </location>
</feature>
<protein>
    <recommendedName>
        <fullName evidence="10">DUF350 domain-containing protein</fullName>
    </recommendedName>
</protein>
<evidence type="ECO:0008006" key="10">
    <source>
        <dbReference type="Google" id="ProtNLM"/>
    </source>
</evidence>
<comment type="caution">
    <text evidence="8">The sequence shown here is derived from an EMBL/GenBank/DDBJ whole genome shotgun (WGS) entry which is preliminary data.</text>
</comment>
<keyword evidence="6 7" id="KW-0472">Membrane</keyword>
<name>A0A0C1FKA8_9SPHI</name>
<dbReference type="InterPro" id="IPR007140">
    <property type="entry name" value="DUF350"/>
</dbReference>
<dbReference type="OrthoDB" id="200249at2"/>
<evidence type="ECO:0000256" key="2">
    <source>
        <dbReference type="ARBA" id="ARBA00005779"/>
    </source>
</evidence>
<dbReference type="Pfam" id="PF03994">
    <property type="entry name" value="DUF350"/>
    <property type="match status" value="1"/>
</dbReference>
<reference evidence="8 9" key="1">
    <citation type="submission" date="2014-10" db="EMBL/GenBank/DDBJ databases">
        <title>Pedobacter Kyungheensis.</title>
        <authorList>
            <person name="Anderson B.M."/>
            <person name="Newman J.D."/>
        </authorList>
    </citation>
    <scope>NUCLEOTIDE SEQUENCE [LARGE SCALE GENOMIC DNA]</scope>
    <source>
        <strain evidence="8 9">KACC 16221</strain>
    </source>
</reference>
<evidence type="ECO:0000256" key="3">
    <source>
        <dbReference type="ARBA" id="ARBA00022475"/>
    </source>
</evidence>
<dbReference type="RefSeq" id="WP_039476697.1">
    <property type="nucleotide sequence ID" value="NZ_JSYN01000015.1"/>
</dbReference>
<dbReference type="AlphaFoldDB" id="A0A0C1FKA8"/>
<dbReference type="PANTHER" id="PTHR40043:SF1">
    <property type="entry name" value="UPF0719 INNER MEMBRANE PROTEIN YJFL"/>
    <property type="match status" value="1"/>
</dbReference>
<organism evidence="8 9">
    <name type="scientific">Pedobacter kyungheensis</name>
    <dbReference type="NCBI Taxonomy" id="1069985"/>
    <lineage>
        <taxon>Bacteria</taxon>
        <taxon>Pseudomonadati</taxon>
        <taxon>Bacteroidota</taxon>
        <taxon>Sphingobacteriia</taxon>
        <taxon>Sphingobacteriales</taxon>
        <taxon>Sphingobacteriaceae</taxon>
        <taxon>Pedobacter</taxon>
    </lineage>
</organism>
<dbReference type="EMBL" id="JSYN01000015">
    <property type="protein sequence ID" value="KIA93347.1"/>
    <property type="molecule type" value="Genomic_DNA"/>
</dbReference>
<gene>
    <name evidence="8" type="ORF">OC25_12985</name>
</gene>
<keyword evidence="3" id="KW-1003">Cell membrane</keyword>
<dbReference type="Proteomes" id="UP000031246">
    <property type="component" value="Unassembled WGS sequence"/>
</dbReference>
<evidence type="ECO:0000256" key="7">
    <source>
        <dbReference type="SAM" id="Phobius"/>
    </source>
</evidence>
<accession>A0A0C1FKA8</accession>
<keyword evidence="9" id="KW-1185">Reference proteome</keyword>
<keyword evidence="4 7" id="KW-0812">Transmembrane</keyword>
<evidence type="ECO:0000313" key="8">
    <source>
        <dbReference type="EMBL" id="KIA93347.1"/>
    </source>
</evidence>
<dbReference type="GO" id="GO:0005886">
    <property type="term" value="C:plasma membrane"/>
    <property type="evidence" value="ECO:0007669"/>
    <property type="project" value="UniProtKB-SubCell"/>
</dbReference>
<comment type="similarity">
    <text evidence="2">Belongs to the UPF0719 family.</text>
</comment>
<evidence type="ECO:0000256" key="1">
    <source>
        <dbReference type="ARBA" id="ARBA00004651"/>
    </source>
</evidence>
<sequence length="74" mass="8347">MSLNELINIKYIIASLVYSILGIFVLFIAFWIIEKITPENLWKEILEKQNLALAIVFAAFIIAIAIIISSAIHS</sequence>
<evidence type="ECO:0000256" key="5">
    <source>
        <dbReference type="ARBA" id="ARBA00022989"/>
    </source>
</evidence>